<evidence type="ECO:0000256" key="1">
    <source>
        <dbReference type="SAM" id="MobiDB-lite"/>
    </source>
</evidence>
<accession>A0A420HR89</accession>
<dbReference type="EMBL" id="MCFK01005585">
    <property type="protein sequence ID" value="RKF59938.1"/>
    <property type="molecule type" value="Genomic_DNA"/>
</dbReference>
<comment type="caution">
    <text evidence="2">The sequence shown here is derived from an EMBL/GenBank/DDBJ whole genome shotgun (WGS) entry which is preliminary data.</text>
</comment>
<keyword evidence="3" id="KW-1185">Reference proteome</keyword>
<protein>
    <submittedName>
        <fullName evidence="2">Uncharacterized protein</fullName>
    </submittedName>
</protein>
<sequence>MAPKTRSQSRVSRLSAHEEDNYKQNSLYDRVEHLENSVCQSFTEQRDSEHLYQFVIQIRLEVVDIKTEMHLKLSNMESIMKKYFEKKKSHHPEINSSVFPMLFDEEEERDDLLPSQNNVNHLHELTRLDLQAIFGNWQLNALLPQNLAAKWVKKNLTIYDGLLHKITQYK</sequence>
<feature type="region of interest" description="Disordered" evidence="1">
    <location>
        <begin position="1"/>
        <end position="20"/>
    </location>
</feature>
<name>A0A420HR89_9PEZI</name>
<evidence type="ECO:0000313" key="3">
    <source>
        <dbReference type="Proteomes" id="UP000286134"/>
    </source>
</evidence>
<organism evidence="2 3">
    <name type="scientific">Erysiphe neolycopersici</name>
    <dbReference type="NCBI Taxonomy" id="212602"/>
    <lineage>
        <taxon>Eukaryota</taxon>
        <taxon>Fungi</taxon>
        <taxon>Dikarya</taxon>
        <taxon>Ascomycota</taxon>
        <taxon>Pezizomycotina</taxon>
        <taxon>Leotiomycetes</taxon>
        <taxon>Erysiphales</taxon>
        <taxon>Erysiphaceae</taxon>
        <taxon>Erysiphe</taxon>
    </lineage>
</organism>
<dbReference type="AlphaFoldDB" id="A0A420HR89"/>
<evidence type="ECO:0000313" key="2">
    <source>
        <dbReference type="EMBL" id="RKF59938.1"/>
    </source>
</evidence>
<proteinExistence type="predicted"/>
<dbReference type="Proteomes" id="UP000286134">
    <property type="component" value="Unassembled WGS sequence"/>
</dbReference>
<reference evidence="2 3" key="1">
    <citation type="journal article" date="2018" name="BMC Genomics">
        <title>Comparative genome analyses reveal sequence features reflecting distinct modes of host-adaptation between dicot and monocot powdery mildew.</title>
        <authorList>
            <person name="Wu Y."/>
            <person name="Ma X."/>
            <person name="Pan Z."/>
            <person name="Kale S.D."/>
            <person name="Song Y."/>
            <person name="King H."/>
            <person name="Zhang Q."/>
            <person name="Presley C."/>
            <person name="Deng X."/>
            <person name="Wei C.I."/>
            <person name="Xiao S."/>
        </authorList>
    </citation>
    <scope>NUCLEOTIDE SEQUENCE [LARGE SCALE GENOMIC DNA]</scope>
    <source>
        <strain evidence="2">UMSG2</strain>
    </source>
</reference>
<gene>
    <name evidence="2" type="ORF">OnM2_055081</name>
</gene>
<feature type="compositionally biased region" description="Polar residues" evidence="1">
    <location>
        <begin position="1"/>
        <end position="12"/>
    </location>
</feature>